<evidence type="ECO:0000313" key="21">
    <source>
        <dbReference type="Proteomes" id="UP000735302"/>
    </source>
</evidence>
<dbReference type="InterPro" id="IPR014001">
    <property type="entry name" value="Helicase_ATP-bd"/>
</dbReference>
<evidence type="ECO:0000256" key="12">
    <source>
        <dbReference type="ARBA" id="ARBA00034617"/>
    </source>
</evidence>
<dbReference type="PANTHER" id="PTHR11274:SF0">
    <property type="entry name" value="GENERAL TRANSCRIPTION AND DNA REPAIR FACTOR IIH HELICASE SUBUNIT XPB"/>
    <property type="match status" value="1"/>
</dbReference>
<dbReference type="Pfam" id="PF04851">
    <property type="entry name" value="ResIII"/>
    <property type="match status" value="1"/>
</dbReference>
<dbReference type="CDD" id="cd18029">
    <property type="entry name" value="DEXHc_XPB"/>
    <property type="match status" value="1"/>
</dbReference>
<dbReference type="SMART" id="SM00490">
    <property type="entry name" value="HELICc"/>
    <property type="match status" value="1"/>
</dbReference>
<evidence type="ECO:0000256" key="9">
    <source>
        <dbReference type="ARBA" id="ARBA00023204"/>
    </source>
</evidence>
<dbReference type="GO" id="GO:0006367">
    <property type="term" value="P:transcription initiation at RNA polymerase II promoter"/>
    <property type="evidence" value="ECO:0007669"/>
    <property type="project" value="InterPro"/>
</dbReference>
<dbReference type="AlphaFoldDB" id="A0AAV4BRD4"/>
<dbReference type="FunFam" id="3.40.50.300:FF:000117">
    <property type="entry name" value="Putative DNA repair helicase rad25"/>
    <property type="match status" value="1"/>
</dbReference>
<evidence type="ECO:0000256" key="3">
    <source>
        <dbReference type="ARBA" id="ARBA00022741"/>
    </source>
</evidence>
<dbReference type="InterPro" id="IPR032830">
    <property type="entry name" value="XPB/Ssl2_N"/>
</dbReference>
<keyword evidence="11" id="KW-0539">Nucleus</keyword>
<evidence type="ECO:0000256" key="14">
    <source>
        <dbReference type="ARBA" id="ARBA00044799"/>
    </source>
</evidence>
<evidence type="ECO:0000256" key="10">
    <source>
        <dbReference type="ARBA" id="ARBA00023235"/>
    </source>
</evidence>
<dbReference type="InterPro" id="IPR001650">
    <property type="entry name" value="Helicase_C-like"/>
</dbReference>
<evidence type="ECO:0000256" key="6">
    <source>
        <dbReference type="ARBA" id="ARBA00022806"/>
    </source>
</evidence>
<dbReference type="SMART" id="SM00487">
    <property type="entry name" value="DEXDc"/>
    <property type="match status" value="1"/>
</dbReference>
<dbReference type="SUPFAM" id="SSF52540">
    <property type="entry name" value="P-loop containing nucleoside triphosphate hydrolases"/>
    <property type="match status" value="2"/>
</dbReference>
<evidence type="ECO:0000256" key="15">
    <source>
        <dbReference type="ARBA" id="ARBA00044810"/>
    </source>
</evidence>
<comment type="subcellular location">
    <subcellularLocation>
        <location evidence="1">Nucleus</location>
    </subcellularLocation>
</comment>
<dbReference type="NCBIfam" id="TIGR00603">
    <property type="entry name" value="rad25"/>
    <property type="match status" value="1"/>
</dbReference>
<proteinExistence type="inferred from homology"/>
<gene>
    <name evidence="20" type="ORF">PoB_004790400</name>
</gene>
<dbReference type="FunFam" id="3.40.50.300:FF:000077">
    <property type="entry name" value="Probable DNA repair helicase RAD25"/>
    <property type="match status" value="1"/>
</dbReference>
<dbReference type="EMBL" id="BLXT01005252">
    <property type="protein sequence ID" value="GFO21399.1"/>
    <property type="molecule type" value="Genomic_DNA"/>
</dbReference>
<dbReference type="GO" id="GO:0006289">
    <property type="term" value="P:nucleotide-excision repair"/>
    <property type="evidence" value="ECO:0007669"/>
    <property type="project" value="InterPro"/>
</dbReference>
<reference evidence="20 21" key="1">
    <citation type="journal article" date="2021" name="Elife">
        <title>Chloroplast acquisition without the gene transfer in kleptoplastic sea slugs, Plakobranchus ocellatus.</title>
        <authorList>
            <person name="Maeda T."/>
            <person name="Takahashi S."/>
            <person name="Yoshida T."/>
            <person name="Shimamura S."/>
            <person name="Takaki Y."/>
            <person name="Nagai Y."/>
            <person name="Toyoda A."/>
            <person name="Suzuki Y."/>
            <person name="Arimoto A."/>
            <person name="Ishii H."/>
            <person name="Satoh N."/>
            <person name="Nishiyama T."/>
            <person name="Hasebe M."/>
            <person name="Maruyama T."/>
            <person name="Minagawa J."/>
            <person name="Obokata J."/>
            <person name="Shigenobu S."/>
        </authorList>
    </citation>
    <scope>NUCLEOTIDE SEQUENCE [LARGE SCALE GENOMIC DNA]</scope>
</reference>
<keyword evidence="9" id="KW-0234">DNA repair</keyword>
<protein>
    <recommendedName>
        <fullName evidence="14">General transcription and DNA repair factor IIH helicase/translocase subunit XPB</fullName>
        <ecNumber evidence="13">5.6.2.4</ecNumber>
    </recommendedName>
    <alternativeName>
        <fullName evidence="15">DNA 3'-5' helicase/translocase XPB</fullName>
    </alternativeName>
</protein>
<evidence type="ECO:0000256" key="16">
    <source>
        <dbReference type="ARBA" id="ARBA00048988"/>
    </source>
</evidence>
<dbReference type="InterPro" id="IPR027417">
    <property type="entry name" value="P-loop_NTPase"/>
</dbReference>
<keyword evidence="3" id="KW-0547">Nucleotide-binding</keyword>
<dbReference type="EC" id="5.6.2.4" evidence="13"/>
<evidence type="ECO:0000256" key="17">
    <source>
        <dbReference type="SAM" id="MobiDB-lite"/>
    </source>
</evidence>
<evidence type="ECO:0000259" key="18">
    <source>
        <dbReference type="PROSITE" id="PS51192"/>
    </source>
</evidence>
<keyword evidence="6 20" id="KW-0347">Helicase</keyword>
<dbReference type="Pfam" id="PF16203">
    <property type="entry name" value="ERCC3_RAD25_C"/>
    <property type="match status" value="1"/>
</dbReference>
<dbReference type="GO" id="GO:0043138">
    <property type="term" value="F:3'-5' DNA helicase activity"/>
    <property type="evidence" value="ECO:0007669"/>
    <property type="project" value="UniProtKB-EC"/>
</dbReference>
<keyword evidence="21" id="KW-1185">Reference proteome</keyword>
<dbReference type="GO" id="GO:0003677">
    <property type="term" value="F:DNA binding"/>
    <property type="evidence" value="ECO:0007669"/>
    <property type="project" value="UniProtKB-KW"/>
</dbReference>
<dbReference type="Pfam" id="PF13625">
    <property type="entry name" value="Helicase_C_3"/>
    <property type="match status" value="1"/>
</dbReference>
<feature type="region of interest" description="Disordered" evidence="17">
    <location>
        <begin position="228"/>
        <end position="256"/>
    </location>
</feature>
<dbReference type="InterPro" id="IPR001161">
    <property type="entry name" value="XPB/Ssl2"/>
</dbReference>
<evidence type="ECO:0000256" key="2">
    <source>
        <dbReference type="ARBA" id="ARBA00006637"/>
    </source>
</evidence>
<feature type="domain" description="Helicase C-terminal" evidence="19">
    <location>
        <begin position="557"/>
        <end position="716"/>
    </location>
</feature>
<dbReference type="GO" id="GO:0000112">
    <property type="term" value="C:nucleotide-excision repair factor 3 complex"/>
    <property type="evidence" value="ECO:0007669"/>
    <property type="project" value="TreeGrafter"/>
</dbReference>
<comment type="caution">
    <text evidence="20">The sequence shown here is derived from an EMBL/GenBank/DDBJ whole genome shotgun (WGS) entry which is preliminary data.</text>
</comment>
<dbReference type="PROSITE" id="PS51194">
    <property type="entry name" value="HELICASE_CTER"/>
    <property type="match status" value="1"/>
</dbReference>
<comment type="catalytic activity">
    <reaction evidence="12">
        <text>Couples ATP hydrolysis with the unwinding of duplex DNA by translocating in the 3'-5' direction.</text>
        <dbReference type="EC" id="5.6.2.4"/>
    </reaction>
</comment>
<keyword evidence="5" id="KW-0378">Hydrolase</keyword>
<accession>A0AAV4BRD4</accession>
<evidence type="ECO:0000256" key="7">
    <source>
        <dbReference type="ARBA" id="ARBA00022840"/>
    </source>
</evidence>
<dbReference type="Proteomes" id="UP000735302">
    <property type="component" value="Unassembled WGS sequence"/>
</dbReference>
<evidence type="ECO:0000256" key="8">
    <source>
        <dbReference type="ARBA" id="ARBA00023125"/>
    </source>
</evidence>
<keyword evidence="10" id="KW-0413">Isomerase</keyword>
<evidence type="ECO:0000256" key="11">
    <source>
        <dbReference type="ARBA" id="ARBA00023242"/>
    </source>
</evidence>
<dbReference type="InterPro" id="IPR032438">
    <property type="entry name" value="ERCC3_RAD25_C"/>
</dbReference>
<comment type="catalytic activity">
    <reaction evidence="16">
        <text>ATP + H2O = ADP + phosphate + H(+)</text>
        <dbReference type="Rhea" id="RHEA:13065"/>
        <dbReference type="ChEBI" id="CHEBI:15377"/>
        <dbReference type="ChEBI" id="CHEBI:15378"/>
        <dbReference type="ChEBI" id="CHEBI:30616"/>
        <dbReference type="ChEBI" id="CHEBI:43474"/>
        <dbReference type="ChEBI" id="CHEBI:456216"/>
        <dbReference type="EC" id="5.6.2.4"/>
    </reaction>
</comment>
<feature type="region of interest" description="Disordered" evidence="17">
    <location>
        <begin position="1"/>
        <end position="46"/>
    </location>
</feature>
<dbReference type="PROSITE" id="PS51192">
    <property type="entry name" value="HELICASE_ATP_BIND_1"/>
    <property type="match status" value="1"/>
</dbReference>
<name>A0AAV4BRD4_9GAST</name>
<dbReference type="GO" id="GO:0016787">
    <property type="term" value="F:hydrolase activity"/>
    <property type="evidence" value="ECO:0007669"/>
    <property type="project" value="UniProtKB-KW"/>
</dbReference>
<dbReference type="InterPro" id="IPR050615">
    <property type="entry name" value="ATP-dep_DNA_Helicase"/>
</dbReference>
<sequence>MAGSKRDKKDRDEKKSKKAKHEAEVVEDDDIDDGTEALNSKDVPASAARECTEAAAEDEFGAQDYRKTLELKADHMSRPLWVAPNGHIFLESFSPVYRHAHDFLIAISEPVCRPTNVHEYKLTAYSLYAAVSVGLQTNDIIEYLRRLSKTSLPSGIVEFIKLCTLSYGKVKLVLKHNRYYVESQYPDVLQKLLKDPYIQQARKRELDEEAGNDTLIAGQLSNKSALQLNKPAASTSDGQASASTAENGDNENAKEDVPDDIFELYDKIDKDDDDEDEAELKTVSFEVNQDSIEVLQRRCIELEHPLLAEYDFRNDTLNPDVNLDLKPSTILRPYQEKSLRKMFGNGRARSGVIVLPCGAGKTLVGVTAACTVRKRCICLATSGVAVEQWRSQFKMWSTVDDSLICRFTSDAKDKPMGCAICISTYSMLAHSTKRSWEAEKMMEWLQNQEWGLMVLDEVQTIPAKMFRRVLTTVNAHCKLGLTATLVREDDKIADLNFLIGPKLYEANWMELQNLGYIARVQCAEVWCPMTPEFYGEYLTMKSQRKLLLSAMNPNKFRACQFLIRYHERRNDKVIVFSDNVFALKHYAVKLSKPYLYGPTNQGERLQILQNFQHNPKVNTIFVSKVADTSFDLPEANVLIQISAHGGSRRQEAQRLGRILRAKKGSAAEEYNAYFYSLVSQDTNEMAFSLKRQRFLVNQGYSYKVITKLEGMEKEDLNYRSREEQLTLLHQVLAASDEDAEEERLLGDMPGKSLEDLNYRSREEQLTLLHQVLAASDEDAEEERLLGDMPGKSLSNRRVGSMQSLSGADDAIYMEYSKNKKKSDHVHPLFKKFKKA</sequence>
<dbReference type="GO" id="GO:0097550">
    <property type="term" value="C:transcription preinitiation complex"/>
    <property type="evidence" value="ECO:0007669"/>
    <property type="project" value="TreeGrafter"/>
</dbReference>
<organism evidence="20 21">
    <name type="scientific">Plakobranchus ocellatus</name>
    <dbReference type="NCBI Taxonomy" id="259542"/>
    <lineage>
        <taxon>Eukaryota</taxon>
        <taxon>Metazoa</taxon>
        <taxon>Spiralia</taxon>
        <taxon>Lophotrochozoa</taxon>
        <taxon>Mollusca</taxon>
        <taxon>Gastropoda</taxon>
        <taxon>Heterobranchia</taxon>
        <taxon>Euthyneura</taxon>
        <taxon>Panpulmonata</taxon>
        <taxon>Sacoglossa</taxon>
        <taxon>Placobranchoidea</taxon>
        <taxon>Plakobranchidae</taxon>
        <taxon>Plakobranchus</taxon>
    </lineage>
</organism>
<dbReference type="PRINTS" id="PR00851">
    <property type="entry name" value="XRODRMPGMNTB"/>
</dbReference>
<feature type="region of interest" description="Disordered" evidence="17">
    <location>
        <begin position="779"/>
        <end position="800"/>
    </location>
</feature>
<dbReference type="GO" id="GO:0005524">
    <property type="term" value="F:ATP binding"/>
    <property type="evidence" value="ECO:0007669"/>
    <property type="project" value="UniProtKB-KW"/>
</dbReference>
<comment type="similarity">
    <text evidence="2">Belongs to the helicase family. RAD25/XPB subfamily.</text>
</comment>
<evidence type="ECO:0000256" key="4">
    <source>
        <dbReference type="ARBA" id="ARBA00022763"/>
    </source>
</evidence>
<keyword evidence="8" id="KW-0238">DNA-binding</keyword>
<dbReference type="CDD" id="cd18789">
    <property type="entry name" value="SF2_C_XPB"/>
    <property type="match status" value="1"/>
</dbReference>
<feature type="compositionally biased region" description="Polar residues" evidence="17">
    <location>
        <begin position="228"/>
        <end position="247"/>
    </location>
</feature>
<dbReference type="GO" id="GO:0005675">
    <property type="term" value="C:transcription factor TFIIH holo complex"/>
    <property type="evidence" value="ECO:0007669"/>
    <property type="project" value="TreeGrafter"/>
</dbReference>
<evidence type="ECO:0000259" key="19">
    <source>
        <dbReference type="PROSITE" id="PS51194"/>
    </source>
</evidence>
<feature type="domain" description="Helicase ATP-binding" evidence="18">
    <location>
        <begin position="342"/>
        <end position="503"/>
    </location>
</feature>
<keyword evidence="4" id="KW-0227">DNA damage</keyword>
<dbReference type="Gene3D" id="3.40.50.300">
    <property type="entry name" value="P-loop containing nucleotide triphosphate hydrolases"/>
    <property type="match status" value="2"/>
</dbReference>
<dbReference type="InterPro" id="IPR006935">
    <property type="entry name" value="Helicase/UvrB_N"/>
</dbReference>
<evidence type="ECO:0000256" key="5">
    <source>
        <dbReference type="ARBA" id="ARBA00022801"/>
    </source>
</evidence>
<dbReference type="PANTHER" id="PTHR11274">
    <property type="entry name" value="RAD25/XP-B DNA REPAIR HELICASE"/>
    <property type="match status" value="1"/>
</dbReference>
<evidence type="ECO:0000313" key="20">
    <source>
        <dbReference type="EMBL" id="GFO21399.1"/>
    </source>
</evidence>
<keyword evidence="7" id="KW-0067">ATP-binding</keyword>
<evidence type="ECO:0000256" key="13">
    <source>
        <dbReference type="ARBA" id="ARBA00034808"/>
    </source>
</evidence>
<feature type="compositionally biased region" description="Basic and acidic residues" evidence="17">
    <location>
        <begin position="1"/>
        <end position="15"/>
    </location>
</feature>
<evidence type="ECO:0000256" key="1">
    <source>
        <dbReference type="ARBA" id="ARBA00004123"/>
    </source>
</evidence>
<feature type="compositionally biased region" description="Acidic residues" evidence="17">
    <location>
        <begin position="25"/>
        <end position="35"/>
    </location>
</feature>